<accession>A0A1G8XI70</accession>
<dbReference type="SUPFAM" id="SSF52540">
    <property type="entry name" value="P-loop containing nucleoside triphosphate hydrolases"/>
    <property type="match status" value="1"/>
</dbReference>
<comment type="subcellular location">
    <subcellularLocation>
        <location evidence="1">Cell membrane</location>
        <topology evidence="1">Peripheral membrane protein</topology>
    </subcellularLocation>
</comment>
<name>A0A1G8XI70_9STAP</name>
<evidence type="ECO:0000256" key="4">
    <source>
        <dbReference type="ARBA" id="ARBA00022496"/>
    </source>
</evidence>
<evidence type="ECO:0000256" key="3">
    <source>
        <dbReference type="ARBA" id="ARBA00022475"/>
    </source>
</evidence>
<evidence type="ECO:0000256" key="9">
    <source>
        <dbReference type="ARBA" id="ARBA00023136"/>
    </source>
</evidence>
<keyword evidence="7" id="KW-0408">Iron</keyword>
<dbReference type="InterPro" id="IPR003439">
    <property type="entry name" value="ABC_transporter-like_ATP-bd"/>
</dbReference>
<evidence type="ECO:0000256" key="2">
    <source>
        <dbReference type="ARBA" id="ARBA00022448"/>
    </source>
</evidence>
<keyword evidence="3" id="KW-1003">Cell membrane</keyword>
<evidence type="ECO:0000256" key="8">
    <source>
        <dbReference type="ARBA" id="ARBA00023065"/>
    </source>
</evidence>
<dbReference type="InterPro" id="IPR017871">
    <property type="entry name" value="ABC_transporter-like_CS"/>
</dbReference>
<dbReference type="GO" id="GO:0016887">
    <property type="term" value="F:ATP hydrolysis activity"/>
    <property type="evidence" value="ECO:0007669"/>
    <property type="project" value="InterPro"/>
</dbReference>
<dbReference type="InterPro" id="IPR027417">
    <property type="entry name" value="P-loop_NTPase"/>
</dbReference>
<protein>
    <submittedName>
        <fullName evidence="11">Iron complex transport system ATP-binding protein</fullName>
    </submittedName>
</protein>
<keyword evidence="6 11" id="KW-0067">ATP-binding</keyword>
<dbReference type="GO" id="GO:0005524">
    <property type="term" value="F:ATP binding"/>
    <property type="evidence" value="ECO:0007669"/>
    <property type="project" value="UniProtKB-KW"/>
</dbReference>
<evidence type="ECO:0000256" key="7">
    <source>
        <dbReference type="ARBA" id="ARBA00023004"/>
    </source>
</evidence>
<dbReference type="PROSITE" id="PS00211">
    <property type="entry name" value="ABC_TRANSPORTER_1"/>
    <property type="match status" value="1"/>
</dbReference>
<dbReference type="SMART" id="SM00382">
    <property type="entry name" value="AAA"/>
    <property type="match status" value="1"/>
</dbReference>
<keyword evidence="4" id="KW-0410">Iron transport</keyword>
<evidence type="ECO:0000256" key="1">
    <source>
        <dbReference type="ARBA" id="ARBA00004202"/>
    </source>
</evidence>
<sequence length="268" mass="29877">MLNALEINNVAAGYQNRSVINDLSVSIPKNKITTIIGPNGCGKSTLIKTVSRILKAESGTILLDGKAINTIDTREIAKEMAILPQTAESPGGLSVFELVSYGRFPYRKALGSLSKEDYQYINWAIEVTGLEEFADRQISDMSGGQRQRVWIAMSLAQGTETLVLDEPTTYLDLAHQLDILLLLQKLNIEEHRTIIMVLHDLNHASRFSDYIIAMKDGDLITEGSPDDVMTHDNLRTLFNIEADIQKCPYSGHPIFTSYHLSSRDNNHE</sequence>
<dbReference type="EMBL" id="FNFI01000003">
    <property type="protein sequence ID" value="SDJ90221.1"/>
    <property type="molecule type" value="Genomic_DNA"/>
</dbReference>
<proteinExistence type="predicted"/>
<dbReference type="FunFam" id="3.40.50.300:FF:000134">
    <property type="entry name" value="Iron-enterobactin ABC transporter ATP-binding protein"/>
    <property type="match status" value="1"/>
</dbReference>
<reference evidence="12" key="1">
    <citation type="submission" date="2016-10" db="EMBL/GenBank/DDBJ databases">
        <authorList>
            <person name="Varghese N."/>
            <person name="Submissions S."/>
        </authorList>
    </citation>
    <scope>NUCLEOTIDE SEQUENCE [LARGE SCALE GENOMIC DNA]</scope>
    <source>
        <strain evidence="12">CGMCC 1.8911</strain>
    </source>
</reference>
<dbReference type="Pfam" id="PF00005">
    <property type="entry name" value="ABC_tran"/>
    <property type="match status" value="1"/>
</dbReference>
<keyword evidence="8" id="KW-0406">Ion transport</keyword>
<dbReference type="AlphaFoldDB" id="A0A1G8XI70"/>
<evidence type="ECO:0000259" key="10">
    <source>
        <dbReference type="PROSITE" id="PS50893"/>
    </source>
</evidence>
<evidence type="ECO:0000256" key="6">
    <source>
        <dbReference type="ARBA" id="ARBA00022840"/>
    </source>
</evidence>
<dbReference type="PANTHER" id="PTHR42771">
    <property type="entry name" value="IRON(3+)-HYDROXAMATE IMPORT ATP-BINDING PROTEIN FHUC"/>
    <property type="match status" value="1"/>
</dbReference>
<keyword evidence="5" id="KW-0547">Nucleotide-binding</keyword>
<gene>
    <name evidence="11" type="ORF">SAMN05216187_103172</name>
</gene>
<keyword evidence="2" id="KW-0813">Transport</keyword>
<keyword evidence="9" id="KW-0472">Membrane</keyword>
<organism evidence="11 12">
    <name type="scientific">Jeotgalicoccus aerolatus</name>
    <dbReference type="NCBI Taxonomy" id="709510"/>
    <lineage>
        <taxon>Bacteria</taxon>
        <taxon>Bacillati</taxon>
        <taxon>Bacillota</taxon>
        <taxon>Bacilli</taxon>
        <taxon>Bacillales</taxon>
        <taxon>Staphylococcaceae</taxon>
        <taxon>Jeotgalicoccus</taxon>
    </lineage>
</organism>
<evidence type="ECO:0000313" key="11">
    <source>
        <dbReference type="EMBL" id="SDJ90221.1"/>
    </source>
</evidence>
<evidence type="ECO:0000313" key="12">
    <source>
        <dbReference type="Proteomes" id="UP000242700"/>
    </source>
</evidence>
<dbReference type="PANTHER" id="PTHR42771:SF4">
    <property type="entry name" value="IRON(3+)-HYDROXAMATE IMPORT ATP-BINDING PROTEIN FHUC"/>
    <property type="match status" value="1"/>
</dbReference>
<dbReference type="STRING" id="586411.SAMN05216187_103172"/>
<evidence type="ECO:0000256" key="5">
    <source>
        <dbReference type="ARBA" id="ARBA00022741"/>
    </source>
</evidence>
<feature type="domain" description="ABC transporter" evidence="10">
    <location>
        <begin position="5"/>
        <end position="241"/>
    </location>
</feature>
<dbReference type="GO" id="GO:0005886">
    <property type="term" value="C:plasma membrane"/>
    <property type="evidence" value="ECO:0007669"/>
    <property type="project" value="UniProtKB-SubCell"/>
</dbReference>
<dbReference type="PROSITE" id="PS50893">
    <property type="entry name" value="ABC_TRANSPORTER_2"/>
    <property type="match status" value="1"/>
</dbReference>
<dbReference type="InterPro" id="IPR051535">
    <property type="entry name" value="Siderophore_ABC-ATPase"/>
</dbReference>
<dbReference type="Gene3D" id="3.40.50.300">
    <property type="entry name" value="P-loop containing nucleotide triphosphate hydrolases"/>
    <property type="match status" value="1"/>
</dbReference>
<dbReference type="GO" id="GO:0006826">
    <property type="term" value="P:iron ion transport"/>
    <property type="evidence" value="ECO:0007669"/>
    <property type="project" value="UniProtKB-KW"/>
</dbReference>
<dbReference type="CDD" id="cd03214">
    <property type="entry name" value="ABC_Iron-Siderophores_B12_Hemin"/>
    <property type="match status" value="1"/>
</dbReference>
<dbReference type="InterPro" id="IPR003593">
    <property type="entry name" value="AAA+_ATPase"/>
</dbReference>
<dbReference type="Proteomes" id="UP000242700">
    <property type="component" value="Unassembled WGS sequence"/>
</dbReference>